<accession>A0A8S9PZG1</accession>
<feature type="non-terminal residue" evidence="2">
    <location>
        <position position="1"/>
    </location>
</feature>
<dbReference type="InterPro" id="IPR026960">
    <property type="entry name" value="RVT-Znf"/>
</dbReference>
<dbReference type="EMBL" id="QGKX02001290">
    <property type="protein sequence ID" value="KAF3535759.1"/>
    <property type="molecule type" value="Genomic_DNA"/>
</dbReference>
<dbReference type="AlphaFoldDB" id="A0A8S9PZG1"/>
<name>A0A8S9PZG1_BRACR</name>
<protein>
    <recommendedName>
        <fullName evidence="1">Reverse transcriptase zinc-binding domain-containing protein</fullName>
    </recommendedName>
</protein>
<proteinExistence type="predicted"/>
<dbReference type="Pfam" id="PF13966">
    <property type="entry name" value="zf-RVT"/>
    <property type="match status" value="1"/>
</dbReference>
<gene>
    <name evidence="2" type="ORF">F2Q69_00018264</name>
</gene>
<comment type="caution">
    <text evidence="2">The sequence shown here is derived from an EMBL/GenBank/DDBJ whole genome shotgun (WGS) entry which is preliminary data.</text>
</comment>
<dbReference type="Proteomes" id="UP000712600">
    <property type="component" value="Unassembled WGS sequence"/>
</dbReference>
<feature type="domain" description="Reverse transcriptase zinc-binding" evidence="1">
    <location>
        <begin position="71"/>
        <end position="114"/>
    </location>
</feature>
<feature type="non-terminal residue" evidence="2">
    <location>
        <position position="172"/>
    </location>
</feature>
<organism evidence="2 3">
    <name type="scientific">Brassica cretica</name>
    <name type="common">Mustard</name>
    <dbReference type="NCBI Taxonomy" id="69181"/>
    <lineage>
        <taxon>Eukaryota</taxon>
        <taxon>Viridiplantae</taxon>
        <taxon>Streptophyta</taxon>
        <taxon>Embryophyta</taxon>
        <taxon>Tracheophyta</taxon>
        <taxon>Spermatophyta</taxon>
        <taxon>Magnoliopsida</taxon>
        <taxon>eudicotyledons</taxon>
        <taxon>Gunneridae</taxon>
        <taxon>Pentapetalae</taxon>
        <taxon>rosids</taxon>
        <taxon>malvids</taxon>
        <taxon>Brassicales</taxon>
        <taxon>Brassicaceae</taxon>
        <taxon>Brassiceae</taxon>
        <taxon>Brassica</taxon>
    </lineage>
</organism>
<reference evidence="2" key="1">
    <citation type="submission" date="2019-12" db="EMBL/GenBank/DDBJ databases">
        <title>Genome sequencing and annotation of Brassica cretica.</title>
        <authorList>
            <person name="Studholme D.J."/>
            <person name="Sarris P."/>
        </authorList>
    </citation>
    <scope>NUCLEOTIDE SEQUENCE</scope>
    <source>
        <strain evidence="2">PFS-109/04</strain>
        <tissue evidence="2">Leaf</tissue>
    </source>
</reference>
<evidence type="ECO:0000313" key="2">
    <source>
        <dbReference type="EMBL" id="KAF3535759.1"/>
    </source>
</evidence>
<sequence length="172" mass="19652">NSLWTLEPASSDSWAWKTILKLRPLALQFCNTVIGNDVTTRFWFDVWSPFGQLINYIGAGGPRALRVRKEAMVADVISGSSWSLPHPPMCPLCAALPETRDHLFISCPYTGDIWTQVFARCNPPSRMFVDWNELLSWIRTATSKRKVLLRKLASQAVIFHVWKQRNNLIHNA</sequence>
<evidence type="ECO:0000313" key="3">
    <source>
        <dbReference type="Proteomes" id="UP000712600"/>
    </source>
</evidence>
<evidence type="ECO:0000259" key="1">
    <source>
        <dbReference type="Pfam" id="PF13966"/>
    </source>
</evidence>